<dbReference type="PANTHER" id="PTHR47683:SF2">
    <property type="entry name" value="RNA-BINDING S4 DOMAIN-CONTAINING PROTEIN"/>
    <property type="match status" value="1"/>
</dbReference>
<dbReference type="EC" id="5.4.99.-" evidence="5"/>
<evidence type="ECO:0000256" key="3">
    <source>
        <dbReference type="ARBA" id="ARBA00023235"/>
    </source>
</evidence>
<name>A0A1Q9JJN9_9FIRM</name>
<evidence type="ECO:0000313" key="7">
    <source>
        <dbReference type="EMBL" id="OLR56413.1"/>
    </source>
</evidence>
<dbReference type="GO" id="GO:0003723">
    <property type="term" value="F:RNA binding"/>
    <property type="evidence" value="ECO:0007669"/>
    <property type="project" value="UniProtKB-KW"/>
</dbReference>
<dbReference type="PROSITE" id="PS50889">
    <property type="entry name" value="S4"/>
    <property type="match status" value="1"/>
</dbReference>
<dbReference type="InterPro" id="IPR002942">
    <property type="entry name" value="S4_RNA-bd"/>
</dbReference>
<dbReference type="InterPro" id="IPR036986">
    <property type="entry name" value="S4_RNA-bd_sf"/>
</dbReference>
<evidence type="ECO:0000256" key="1">
    <source>
        <dbReference type="ARBA" id="ARBA00008348"/>
    </source>
</evidence>
<dbReference type="GO" id="GO:0000455">
    <property type="term" value="P:enzyme-directed rRNA pseudouridine synthesis"/>
    <property type="evidence" value="ECO:0007669"/>
    <property type="project" value="UniProtKB-ARBA"/>
</dbReference>
<evidence type="ECO:0000256" key="5">
    <source>
        <dbReference type="RuleBase" id="RU003887"/>
    </source>
</evidence>
<dbReference type="Gene3D" id="3.30.70.580">
    <property type="entry name" value="Pseudouridine synthase I, catalytic domain, N-terminal subdomain"/>
    <property type="match status" value="1"/>
</dbReference>
<dbReference type="CDD" id="cd02870">
    <property type="entry name" value="PseudoU_synth_RsuA_like"/>
    <property type="match status" value="1"/>
</dbReference>
<dbReference type="SUPFAM" id="SSF55174">
    <property type="entry name" value="Alpha-L RNA-binding motif"/>
    <property type="match status" value="1"/>
</dbReference>
<dbReference type="SMART" id="SM00363">
    <property type="entry name" value="S4"/>
    <property type="match status" value="1"/>
</dbReference>
<comment type="similarity">
    <text evidence="1 5">Belongs to the pseudouridine synthase RsuA family.</text>
</comment>
<evidence type="ECO:0000256" key="4">
    <source>
        <dbReference type="PROSITE-ProRule" id="PRU00182"/>
    </source>
</evidence>
<organism evidence="7 8">
    <name type="scientific">Hornefia porci</name>
    <dbReference type="NCBI Taxonomy" id="2652292"/>
    <lineage>
        <taxon>Bacteria</taxon>
        <taxon>Bacillati</taxon>
        <taxon>Bacillota</taxon>
        <taxon>Clostridia</taxon>
        <taxon>Peptostreptococcales</taxon>
        <taxon>Anaerovoracaceae</taxon>
        <taxon>Hornefia</taxon>
    </lineage>
</organism>
<dbReference type="Pfam" id="PF01479">
    <property type="entry name" value="S4"/>
    <property type="match status" value="1"/>
</dbReference>
<dbReference type="InterPro" id="IPR020094">
    <property type="entry name" value="TruA/RsuA/RluB/E/F_N"/>
</dbReference>
<dbReference type="CDD" id="cd00165">
    <property type="entry name" value="S4"/>
    <property type="match status" value="1"/>
</dbReference>
<keyword evidence="2 4" id="KW-0694">RNA-binding</keyword>
<dbReference type="InterPro" id="IPR050343">
    <property type="entry name" value="RsuA_PseudoU_synthase"/>
</dbReference>
<keyword evidence="8" id="KW-1185">Reference proteome</keyword>
<dbReference type="Proteomes" id="UP000187404">
    <property type="component" value="Unassembled WGS sequence"/>
</dbReference>
<dbReference type="GO" id="GO:0005829">
    <property type="term" value="C:cytosol"/>
    <property type="evidence" value="ECO:0007669"/>
    <property type="project" value="UniProtKB-ARBA"/>
</dbReference>
<feature type="domain" description="RNA-binding S4" evidence="6">
    <location>
        <begin position="1"/>
        <end position="59"/>
    </location>
</feature>
<dbReference type="AlphaFoldDB" id="A0A1Q9JJN9"/>
<dbReference type="FunFam" id="3.30.70.1560:FF:000001">
    <property type="entry name" value="Pseudouridine synthase"/>
    <property type="match status" value="1"/>
</dbReference>
<dbReference type="InterPro" id="IPR018496">
    <property type="entry name" value="PsdUridine_synth_RsuA/RluB_CS"/>
</dbReference>
<dbReference type="FunFam" id="3.10.290.10:FF:000003">
    <property type="entry name" value="Pseudouridine synthase"/>
    <property type="match status" value="1"/>
</dbReference>
<evidence type="ECO:0000256" key="2">
    <source>
        <dbReference type="ARBA" id="ARBA00022884"/>
    </source>
</evidence>
<dbReference type="InterPro" id="IPR042092">
    <property type="entry name" value="PsdUridine_s_RsuA/RluB/E/F_cat"/>
</dbReference>
<dbReference type="Pfam" id="PF00849">
    <property type="entry name" value="PseudoU_synth_2"/>
    <property type="match status" value="1"/>
</dbReference>
<comment type="caution">
    <text evidence="7">The sequence shown here is derived from an EMBL/GenBank/DDBJ whole genome shotgun (WGS) entry which is preliminary data.</text>
</comment>
<dbReference type="NCBIfam" id="TIGR00093">
    <property type="entry name" value="pseudouridine synthase"/>
    <property type="match status" value="1"/>
</dbReference>
<dbReference type="InterPro" id="IPR020103">
    <property type="entry name" value="PsdUridine_synth_cat_dom_sf"/>
</dbReference>
<dbReference type="GO" id="GO:0120159">
    <property type="term" value="F:rRNA pseudouridine synthase activity"/>
    <property type="evidence" value="ECO:0007669"/>
    <property type="project" value="UniProtKB-ARBA"/>
</dbReference>
<dbReference type="Gene3D" id="3.30.70.1560">
    <property type="entry name" value="Alpha-L RNA-binding motif"/>
    <property type="match status" value="1"/>
</dbReference>
<dbReference type="InterPro" id="IPR006145">
    <property type="entry name" value="PsdUridine_synth_RsuA/RluA"/>
</dbReference>
<dbReference type="STRING" id="1261640.BHK98_10220"/>
<dbReference type="Gene3D" id="3.10.290.10">
    <property type="entry name" value="RNA-binding S4 domain"/>
    <property type="match status" value="1"/>
</dbReference>
<evidence type="ECO:0000259" key="6">
    <source>
        <dbReference type="SMART" id="SM00363"/>
    </source>
</evidence>
<protein>
    <recommendedName>
        <fullName evidence="5">Pseudouridine synthase</fullName>
        <ecNumber evidence="5">5.4.99.-</ecNumber>
    </recommendedName>
</protein>
<dbReference type="PANTHER" id="PTHR47683">
    <property type="entry name" value="PSEUDOURIDINE SYNTHASE FAMILY PROTEIN-RELATED"/>
    <property type="match status" value="1"/>
</dbReference>
<proteinExistence type="inferred from homology"/>
<dbReference type="SUPFAM" id="SSF55120">
    <property type="entry name" value="Pseudouridine synthase"/>
    <property type="match status" value="1"/>
</dbReference>
<keyword evidence="3 5" id="KW-0413">Isomerase</keyword>
<dbReference type="PROSITE" id="PS01149">
    <property type="entry name" value="PSI_RSU"/>
    <property type="match status" value="1"/>
</dbReference>
<dbReference type="OrthoDB" id="9807213at2"/>
<gene>
    <name evidence="7" type="ORF">BHK98_10220</name>
</gene>
<dbReference type="InterPro" id="IPR000748">
    <property type="entry name" value="PsdUridine_synth_RsuA/RluB/E/F"/>
</dbReference>
<evidence type="ECO:0000313" key="8">
    <source>
        <dbReference type="Proteomes" id="UP000187404"/>
    </source>
</evidence>
<reference evidence="7 8" key="1">
    <citation type="journal article" date="2016" name="Appl. Environ. Microbiol.">
        <title>Function and Phylogeny of Bacterial Butyryl Coenzyme A:Acetate Transferases and Their Diversity in the Proximal Colon of Swine.</title>
        <authorList>
            <person name="Trachsel J."/>
            <person name="Bayles D.O."/>
            <person name="Looft T."/>
            <person name="Levine U.Y."/>
            <person name="Allen H.K."/>
        </authorList>
    </citation>
    <scope>NUCLEOTIDE SEQUENCE [LARGE SCALE GENOMIC DNA]</scope>
    <source>
        <strain evidence="7 8">68-3-10</strain>
    </source>
</reference>
<sequence>MRINKYIAAAGVTSRRKADELIRAGKVEVNGVRLTEPGYDVQPGDKVFVDGNRISYGGRDAYYVMNKPIGCITAVSDDRGRITVLDLMPDVEERVFPVGRLDYNTSGLLFLTSDGEFAHHIMHPSGAVNKTYRVRVAGSVSAVKLAKLRRGVDIGGFVTSRAKVDVITWNRRSTILEVTIHEGKNRQIRRMFSAVGCPVQELTRISIGNIKLGHLKPGQYRKMTRGEIEHLRSL</sequence>
<dbReference type="RefSeq" id="WP_075714013.1">
    <property type="nucleotide sequence ID" value="NZ_MJIE01000001.1"/>
</dbReference>
<accession>A0A1Q9JJN9</accession>
<dbReference type="EMBL" id="MJIE01000001">
    <property type="protein sequence ID" value="OLR56413.1"/>
    <property type="molecule type" value="Genomic_DNA"/>
</dbReference>